<dbReference type="EMBL" id="WSZM01000887">
    <property type="protein sequence ID" value="KAF4029098.1"/>
    <property type="molecule type" value="Genomic_DNA"/>
</dbReference>
<evidence type="ECO:0000313" key="1">
    <source>
        <dbReference type="EMBL" id="KAF4029098.1"/>
    </source>
</evidence>
<comment type="caution">
    <text evidence="1">The sequence shown here is derived from an EMBL/GenBank/DDBJ whole genome shotgun (WGS) entry which is preliminary data.</text>
</comment>
<proteinExistence type="predicted"/>
<protein>
    <submittedName>
        <fullName evidence="1">Uncharacterized protein</fullName>
    </submittedName>
</protein>
<organism evidence="1 3">
    <name type="scientific">Phytophthora infestans</name>
    <name type="common">Potato late blight agent</name>
    <name type="synonym">Botrytis infestans</name>
    <dbReference type="NCBI Taxonomy" id="4787"/>
    <lineage>
        <taxon>Eukaryota</taxon>
        <taxon>Sar</taxon>
        <taxon>Stramenopiles</taxon>
        <taxon>Oomycota</taxon>
        <taxon>Peronosporomycetes</taxon>
        <taxon>Peronosporales</taxon>
        <taxon>Peronosporaceae</taxon>
        <taxon>Phytophthora</taxon>
    </lineage>
</organism>
<keyword evidence="3" id="KW-1185">Reference proteome</keyword>
<accession>A0A833SGX5</accession>
<dbReference type="AlphaFoldDB" id="A0A833SGX5"/>
<sequence>MYACAPDVSASVCTNLTIAELQTDLESATKKLHFANTMKKVLMRLKDASVKTLKFDFESISDFDLSFDSSSFVFRTLLRLVPDYSADKINKKGTIYETYVATMNRHAPTLLNYVIDATLEPWFGGTCLSED</sequence>
<dbReference type="Proteomes" id="UP000602510">
    <property type="component" value="Unassembled WGS sequence"/>
</dbReference>
<gene>
    <name evidence="1" type="ORF">GN244_ATG19146</name>
    <name evidence="2" type="ORF">GN958_ATG22283</name>
</gene>
<dbReference type="EMBL" id="JAACNO010003110">
    <property type="protein sequence ID" value="KAF4128524.1"/>
    <property type="molecule type" value="Genomic_DNA"/>
</dbReference>
<reference evidence="1" key="1">
    <citation type="submission" date="2020-04" db="EMBL/GenBank/DDBJ databases">
        <title>Hybrid Assembly of Korean Phytophthora infestans isolates.</title>
        <authorList>
            <person name="Prokchorchik M."/>
            <person name="Lee Y."/>
            <person name="Seo J."/>
            <person name="Cho J.-H."/>
            <person name="Park Y.-E."/>
            <person name="Jang D.-C."/>
            <person name="Im J.-S."/>
            <person name="Choi J.-G."/>
            <person name="Park H.-J."/>
            <person name="Lee G.-B."/>
            <person name="Lee Y.-G."/>
            <person name="Hong S.-Y."/>
            <person name="Cho K."/>
            <person name="Sohn K.H."/>
        </authorList>
    </citation>
    <scope>NUCLEOTIDE SEQUENCE</scope>
    <source>
        <strain evidence="1">KR_1_A1</strain>
        <strain evidence="2">KR_2_A2</strain>
    </source>
</reference>
<name>A0A833SGX5_PHYIN</name>
<evidence type="ECO:0000313" key="3">
    <source>
        <dbReference type="Proteomes" id="UP000602510"/>
    </source>
</evidence>
<dbReference type="Proteomes" id="UP000704712">
    <property type="component" value="Unassembled WGS sequence"/>
</dbReference>
<evidence type="ECO:0000313" key="2">
    <source>
        <dbReference type="EMBL" id="KAF4128524.1"/>
    </source>
</evidence>